<protein>
    <recommendedName>
        <fullName evidence="2">Glycosyl hydrolase family 13 catalytic domain-containing protein</fullName>
    </recommendedName>
</protein>
<dbReference type="RefSeq" id="WP_131560555.1">
    <property type="nucleotide sequence ID" value="NZ_SJSN01000012.1"/>
</dbReference>
<dbReference type="InterPro" id="IPR032091">
    <property type="entry name" value="Malt_amylase-like_C"/>
</dbReference>
<evidence type="ECO:0000313" key="4">
    <source>
        <dbReference type="Proteomes" id="UP000291485"/>
    </source>
</evidence>
<dbReference type="Gene3D" id="3.20.20.80">
    <property type="entry name" value="Glycosidases"/>
    <property type="match status" value="1"/>
</dbReference>
<organism evidence="3 4">
    <name type="scientific">Pedobacter frigidisoli</name>
    <dbReference type="NCBI Taxonomy" id="2530455"/>
    <lineage>
        <taxon>Bacteria</taxon>
        <taxon>Pseudomonadati</taxon>
        <taxon>Bacteroidota</taxon>
        <taxon>Sphingobacteriia</taxon>
        <taxon>Sphingobacteriales</taxon>
        <taxon>Sphingobacteriaceae</taxon>
        <taxon>Pedobacter</taxon>
    </lineage>
</organism>
<dbReference type="EMBL" id="SJSN01000012">
    <property type="protein sequence ID" value="TCD05915.1"/>
    <property type="molecule type" value="Genomic_DNA"/>
</dbReference>
<dbReference type="SUPFAM" id="SSF51011">
    <property type="entry name" value="Glycosyl hydrolase domain"/>
    <property type="match status" value="1"/>
</dbReference>
<feature type="signal peptide" evidence="1">
    <location>
        <begin position="1"/>
        <end position="22"/>
    </location>
</feature>
<dbReference type="Pfam" id="PF16657">
    <property type="entry name" value="Malt_amylase_C"/>
    <property type="match status" value="1"/>
</dbReference>
<dbReference type="Proteomes" id="UP000291485">
    <property type="component" value="Unassembled WGS sequence"/>
</dbReference>
<proteinExistence type="predicted"/>
<sequence length="440" mass="49964">MRAIKNLLTLSILFFLIPVAQAQQNHSFLPKRSDATIYQVNIRTFSKEGNLTGVIKRVDSIKKLGINVVYLMPIYPIGKLNSVNSPYCISDYRSVNPEFGNLDDLKLLVEAIHQKQMAVILDWVPNHTSYDHTWIKNRSWYLQDSTGKIISPPGTGWRDVAQLNFKNMDMRKEMISSMEYWVTTANIDGFRCDYADGPPFDFWKQAITSLRKIPNHKLLLLAEGKRSNHYQAGFDYNFGFAFFEGMKEIYAHVKSVKLIDSLNKAEHKGAKNGQQIVRYTTNHDVNGSDGTPQELFGGERGAMAAFIVSTYMNSVPMIYNGQEVGTPYRLVFPFTGKDIDWSLNPALTAEYKKIIALRNQNEALRNGKVTSYATDDICAFMKEKNGKAVLVLSNLRNKPVQFSLPQKLKKQKWTDAFTGLPFNLSAQAVLQPYSYLVISH</sequence>
<evidence type="ECO:0000256" key="1">
    <source>
        <dbReference type="SAM" id="SignalP"/>
    </source>
</evidence>
<evidence type="ECO:0000313" key="3">
    <source>
        <dbReference type="EMBL" id="TCD05915.1"/>
    </source>
</evidence>
<feature type="chain" id="PRO_5020586104" description="Glycosyl hydrolase family 13 catalytic domain-containing protein" evidence="1">
    <location>
        <begin position="23"/>
        <end position="440"/>
    </location>
</feature>
<keyword evidence="1" id="KW-0732">Signal</keyword>
<dbReference type="InterPro" id="IPR017853">
    <property type="entry name" value="GH"/>
</dbReference>
<dbReference type="InterPro" id="IPR006047">
    <property type="entry name" value="GH13_cat_dom"/>
</dbReference>
<name>A0A4R0P0M2_9SPHI</name>
<dbReference type="GO" id="GO:0004556">
    <property type="term" value="F:alpha-amylase activity"/>
    <property type="evidence" value="ECO:0007669"/>
    <property type="project" value="TreeGrafter"/>
</dbReference>
<dbReference type="SMART" id="SM00642">
    <property type="entry name" value="Aamy"/>
    <property type="match status" value="1"/>
</dbReference>
<dbReference type="SUPFAM" id="SSF51445">
    <property type="entry name" value="(Trans)glycosidases"/>
    <property type="match status" value="1"/>
</dbReference>
<dbReference type="Pfam" id="PF00128">
    <property type="entry name" value="Alpha-amylase"/>
    <property type="match status" value="1"/>
</dbReference>
<keyword evidence="4" id="KW-1185">Reference proteome</keyword>
<dbReference type="OrthoDB" id="9806009at2"/>
<dbReference type="PANTHER" id="PTHR10357:SF205">
    <property type="entry name" value="O-GLYCOSYL HYDROLASE FAMILY 13"/>
    <property type="match status" value="1"/>
</dbReference>
<dbReference type="Gene3D" id="2.60.40.1180">
    <property type="entry name" value="Golgi alpha-mannosidase II"/>
    <property type="match status" value="1"/>
</dbReference>
<gene>
    <name evidence="3" type="ORF">EZ449_15765</name>
</gene>
<dbReference type="AlphaFoldDB" id="A0A4R0P0M2"/>
<accession>A0A4R0P0M2</accession>
<feature type="domain" description="Glycosyl hydrolase family 13 catalytic" evidence="2">
    <location>
        <begin position="39"/>
        <end position="358"/>
    </location>
</feature>
<evidence type="ECO:0000259" key="2">
    <source>
        <dbReference type="SMART" id="SM00642"/>
    </source>
</evidence>
<dbReference type="InterPro" id="IPR013780">
    <property type="entry name" value="Glyco_hydro_b"/>
</dbReference>
<dbReference type="PANTHER" id="PTHR10357">
    <property type="entry name" value="ALPHA-AMYLASE FAMILY MEMBER"/>
    <property type="match status" value="1"/>
</dbReference>
<reference evidence="3 4" key="1">
    <citation type="submission" date="2019-02" db="EMBL/GenBank/DDBJ databases">
        <title>Pedobacter sp. RP-3-11 sp. nov., isolated from Arctic soil.</title>
        <authorList>
            <person name="Dahal R.H."/>
        </authorList>
    </citation>
    <scope>NUCLEOTIDE SEQUENCE [LARGE SCALE GENOMIC DNA]</scope>
    <source>
        <strain evidence="3 4">RP-3-11</strain>
    </source>
</reference>
<comment type="caution">
    <text evidence="3">The sequence shown here is derived from an EMBL/GenBank/DDBJ whole genome shotgun (WGS) entry which is preliminary data.</text>
</comment>
<dbReference type="GO" id="GO:0009313">
    <property type="term" value="P:oligosaccharide catabolic process"/>
    <property type="evidence" value="ECO:0007669"/>
    <property type="project" value="TreeGrafter"/>
</dbReference>
<dbReference type="CDD" id="cd11313">
    <property type="entry name" value="AmyAc_arch_bac_AmyA"/>
    <property type="match status" value="1"/>
</dbReference>